<evidence type="ECO:0000313" key="6">
    <source>
        <dbReference type="Proteomes" id="UP000198337"/>
    </source>
</evidence>
<evidence type="ECO:0000313" key="5">
    <source>
        <dbReference type="EMBL" id="SNR39533.1"/>
    </source>
</evidence>
<dbReference type="SUPFAM" id="SSF53649">
    <property type="entry name" value="Alkaline phosphatase-like"/>
    <property type="match status" value="1"/>
</dbReference>
<dbReference type="Gene3D" id="3.40.720.10">
    <property type="entry name" value="Alkaline Phosphatase, subunit A"/>
    <property type="match status" value="1"/>
</dbReference>
<keyword evidence="1" id="KW-0597">Phosphoprotein</keyword>
<dbReference type="Proteomes" id="UP000198337">
    <property type="component" value="Unassembled WGS sequence"/>
</dbReference>
<organism evidence="5 6">
    <name type="scientific">Maribacter sedimenticola</name>
    <dbReference type="NCBI Taxonomy" id="228956"/>
    <lineage>
        <taxon>Bacteria</taxon>
        <taxon>Pseudomonadati</taxon>
        <taxon>Bacteroidota</taxon>
        <taxon>Flavobacteriia</taxon>
        <taxon>Flavobacteriales</taxon>
        <taxon>Flavobacteriaceae</taxon>
        <taxon>Maribacter</taxon>
    </lineage>
</organism>
<reference evidence="5 6" key="1">
    <citation type="submission" date="2017-06" db="EMBL/GenBank/DDBJ databases">
        <authorList>
            <person name="Varghese N."/>
            <person name="Submissions S."/>
        </authorList>
    </citation>
    <scope>NUCLEOTIDE SEQUENCE [LARGE SCALE GENOMIC DNA]</scope>
    <source>
        <strain evidence="5 6">DSM 19840</strain>
    </source>
</reference>
<comment type="caution">
    <text evidence="5">The sequence shown here is derived from an EMBL/GenBank/DDBJ whole genome shotgun (WGS) entry which is preliminary data.</text>
</comment>
<keyword evidence="3" id="KW-0732">Signal</keyword>
<dbReference type="Pfam" id="PF01663">
    <property type="entry name" value="Phosphodiest"/>
    <property type="match status" value="1"/>
</dbReference>
<dbReference type="CDD" id="cd16016">
    <property type="entry name" value="AP-SPAP"/>
    <property type="match status" value="1"/>
</dbReference>
<accession>A0ABY1SFV6</accession>
<dbReference type="Gene3D" id="3.30.1360.150">
    <property type="match status" value="1"/>
</dbReference>
<dbReference type="InterPro" id="IPR002591">
    <property type="entry name" value="Phosphodiest/P_Trfase"/>
</dbReference>
<gene>
    <name evidence="5" type="ORF">SAMN04488009_1349</name>
</gene>
<dbReference type="NCBIfam" id="NF042991">
    <property type="entry name" value="alk_phos_PafA"/>
    <property type="match status" value="1"/>
</dbReference>
<evidence type="ECO:0000256" key="4">
    <source>
        <dbReference type="PIRNR" id="PIRNR031924"/>
    </source>
</evidence>
<dbReference type="PANTHER" id="PTHR10151">
    <property type="entry name" value="ECTONUCLEOTIDE PYROPHOSPHATASE/PHOSPHODIESTERASE"/>
    <property type="match status" value="1"/>
</dbReference>
<proteinExistence type="predicted"/>
<dbReference type="InterPro" id="IPR026263">
    <property type="entry name" value="Alkaline_phosphatase_prok"/>
</dbReference>
<sequence length="525" mass="59411">MQDGKAEKPKLVVGIIVDQMRAEYLTRFQDKFGDKGFKRIMNDGYVFKNAHYNYIPTKTAPGHASVYTGTTPKFHGIISNSWYHKDIKKDENCVFDGNVRTIGSTSDNGERSPHKMLATTITDELQLSSQGRSKVIGISLKDRGAILPAGHMADAAYWYDDSNGNFISSTYYMETLPDWMQKFNKENKVNKHLKTDWNTLLPIEQYKESTKDQQVYETVFAHKKDSKFPYAYKSLSNKERYEILPETPYGNTIVAELAIEAIEHENLGQGDETDFLAVSFSSTDKIGHAFGPYSIEVQDTYLRLDQDLALILEQLDSKVGKGNYTLFLTADHAASDVSVYLEEQKIPTGTYHPEAVMAQVQNKLKSLYNLDGMIEAISGDQLFLNRELIDSKKLDFNAVLNVCKNELMKVPGVFEVMLRPDLERFEYTTDEKGMVQRGYHIQRSGDVVILFNAAWSSFREYGTGHGSGYTYDTHVPMLWYGSNIPKGSSTKRKSITDISPTLTLMLGLKFPNATTGEVIQELFKE</sequence>
<dbReference type="PIRSF" id="PIRSF031924">
    <property type="entry name" value="Pi-irrepressible_AP"/>
    <property type="match status" value="1"/>
</dbReference>
<name>A0ABY1SFV6_9FLAO</name>
<evidence type="ECO:0000256" key="3">
    <source>
        <dbReference type="ARBA" id="ARBA00022729"/>
    </source>
</evidence>
<evidence type="ECO:0000256" key="1">
    <source>
        <dbReference type="ARBA" id="ARBA00022553"/>
    </source>
</evidence>
<keyword evidence="2 4" id="KW-0479">Metal-binding</keyword>
<protein>
    <submittedName>
        <fullName evidence="5">Predicted pyrophosphatase or phosphodiesterase, AlkP superfamily</fullName>
    </submittedName>
</protein>
<dbReference type="EMBL" id="FZNV01000002">
    <property type="protein sequence ID" value="SNR39533.1"/>
    <property type="molecule type" value="Genomic_DNA"/>
</dbReference>
<dbReference type="PANTHER" id="PTHR10151:SF120">
    <property type="entry name" value="BIS(5'-ADENOSYL)-TRIPHOSPHATASE"/>
    <property type="match status" value="1"/>
</dbReference>
<evidence type="ECO:0000256" key="2">
    <source>
        <dbReference type="ARBA" id="ARBA00022723"/>
    </source>
</evidence>
<keyword evidence="6" id="KW-1185">Reference proteome</keyword>
<dbReference type="InterPro" id="IPR017850">
    <property type="entry name" value="Alkaline_phosphatase_core_sf"/>
</dbReference>